<feature type="region of interest" description="Disordered" evidence="1">
    <location>
        <begin position="47"/>
        <end position="70"/>
    </location>
</feature>
<proteinExistence type="predicted"/>
<sequence>MMACAGGIVSPFITDLVSAVYPWAPFVVFGVGASLAGVGTQLLPETQGQTLPDTVQELEERSRKRREGGGVAAAVTTLPQGLHSHHSSSLSLVV</sequence>
<reference evidence="2 3" key="1">
    <citation type="submission" date="2019-05" db="EMBL/GenBank/DDBJ databases">
        <title>Another draft genome of Portunus trituberculatus and its Hox gene families provides insights of decapod evolution.</title>
        <authorList>
            <person name="Jeong J.-H."/>
            <person name="Song I."/>
            <person name="Kim S."/>
            <person name="Choi T."/>
            <person name="Kim D."/>
            <person name="Ryu S."/>
            <person name="Kim W."/>
        </authorList>
    </citation>
    <scope>NUCLEOTIDE SEQUENCE [LARGE SCALE GENOMIC DNA]</scope>
    <source>
        <tissue evidence="2">Muscle</tissue>
    </source>
</reference>
<evidence type="ECO:0000256" key="1">
    <source>
        <dbReference type="SAM" id="MobiDB-lite"/>
    </source>
</evidence>
<gene>
    <name evidence="2" type="primary">SLC22A6_2</name>
    <name evidence="2" type="ORF">E2C01_077682</name>
</gene>
<keyword evidence="3" id="KW-1185">Reference proteome</keyword>
<accession>A0A5B7IKU7</accession>
<name>A0A5B7IKU7_PORTR</name>
<organism evidence="2 3">
    <name type="scientific">Portunus trituberculatus</name>
    <name type="common">Swimming crab</name>
    <name type="synonym">Neptunus trituberculatus</name>
    <dbReference type="NCBI Taxonomy" id="210409"/>
    <lineage>
        <taxon>Eukaryota</taxon>
        <taxon>Metazoa</taxon>
        <taxon>Ecdysozoa</taxon>
        <taxon>Arthropoda</taxon>
        <taxon>Crustacea</taxon>
        <taxon>Multicrustacea</taxon>
        <taxon>Malacostraca</taxon>
        <taxon>Eumalacostraca</taxon>
        <taxon>Eucarida</taxon>
        <taxon>Decapoda</taxon>
        <taxon>Pleocyemata</taxon>
        <taxon>Brachyura</taxon>
        <taxon>Eubrachyura</taxon>
        <taxon>Portunoidea</taxon>
        <taxon>Portunidae</taxon>
        <taxon>Portuninae</taxon>
        <taxon>Portunus</taxon>
    </lineage>
</organism>
<dbReference type="EMBL" id="VSRR010061235">
    <property type="protein sequence ID" value="MPC82993.1"/>
    <property type="molecule type" value="Genomic_DNA"/>
</dbReference>
<protein>
    <submittedName>
        <fullName evidence="2">Solute carrier family 22 member 6</fullName>
    </submittedName>
</protein>
<comment type="caution">
    <text evidence="2">The sequence shown here is derived from an EMBL/GenBank/DDBJ whole genome shotgun (WGS) entry which is preliminary data.</text>
</comment>
<evidence type="ECO:0000313" key="3">
    <source>
        <dbReference type="Proteomes" id="UP000324222"/>
    </source>
</evidence>
<evidence type="ECO:0000313" key="2">
    <source>
        <dbReference type="EMBL" id="MPC82993.1"/>
    </source>
</evidence>
<dbReference type="Proteomes" id="UP000324222">
    <property type="component" value="Unassembled WGS sequence"/>
</dbReference>
<dbReference type="OrthoDB" id="6374294at2759"/>
<dbReference type="AlphaFoldDB" id="A0A5B7IKU7"/>